<evidence type="ECO:0000313" key="4">
    <source>
        <dbReference type="Proteomes" id="UP001501442"/>
    </source>
</evidence>
<keyword evidence="2" id="KW-0472">Membrane</keyword>
<dbReference type="RefSeq" id="WP_345433951.1">
    <property type="nucleotide sequence ID" value="NZ_BAABHK010000008.1"/>
</dbReference>
<evidence type="ECO:0000256" key="2">
    <source>
        <dbReference type="SAM" id="Phobius"/>
    </source>
</evidence>
<gene>
    <name evidence="3" type="ORF">GCM10023196_055000</name>
</gene>
<dbReference type="Proteomes" id="UP001501442">
    <property type="component" value="Unassembled WGS sequence"/>
</dbReference>
<feature type="transmembrane region" description="Helical" evidence="2">
    <location>
        <begin position="33"/>
        <end position="54"/>
    </location>
</feature>
<sequence>MMDLTRVVGDTEDDPSVPSRGDRARNRRGRSRLGVGVPLGLAVTGAAVAVALSVGSSDPKAGRHGPPTGRDILLAAATALEHRPDLTTGRYWRVVETGRYTLDAKNGSGEGPIEVRMRAGIWLAGPGGGRSVAYRRCLSARPLTVQERADQGGLPSQGWPAYSTAARICAAGSGPAEKDAGLTAATDYRIADVAVSPIWLDNLSPDPAVLRRQIDAKLATAHQGGLAVYGHIVLPQLMTDLPIRPEIRAAVLRMMAGLPGVRASGKVMDALDRTGEGVVISGLGLGATELRWIIEPGTGRVLGVQEVVTGAGRRPAGSVVAERVYTSVGWTNEAPDPETSGLQ</sequence>
<protein>
    <recommendedName>
        <fullName evidence="5">CU044_5270 family protein</fullName>
    </recommendedName>
</protein>
<proteinExistence type="predicted"/>
<evidence type="ECO:0000313" key="3">
    <source>
        <dbReference type="EMBL" id="GAA4630283.1"/>
    </source>
</evidence>
<evidence type="ECO:0000256" key="1">
    <source>
        <dbReference type="SAM" id="MobiDB-lite"/>
    </source>
</evidence>
<keyword evidence="4" id="KW-1185">Reference proteome</keyword>
<evidence type="ECO:0008006" key="5">
    <source>
        <dbReference type="Google" id="ProtNLM"/>
    </source>
</evidence>
<keyword evidence="2" id="KW-0812">Transmembrane</keyword>
<dbReference type="EMBL" id="BAABHK010000008">
    <property type="protein sequence ID" value="GAA4630283.1"/>
    <property type="molecule type" value="Genomic_DNA"/>
</dbReference>
<accession>A0ABP8UEW8</accession>
<feature type="region of interest" description="Disordered" evidence="1">
    <location>
        <begin position="1"/>
        <end position="31"/>
    </location>
</feature>
<name>A0ABP8UEW8_9ACTN</name>
<reference evidence="4" key="1">
    <citation type="journal article" date="2019" name="Int. J. Syst. Evol. Microbiol.">
        <title>The Global Catalogue of Microorganisms (GCM) 10K type strain sequencing project: providing services to taxonomists for standard genome sequencing and annotation.</title>
        <authorList>
            <consortium name="The Broad Institute Genomics Platform"/>
            <consortium name="The Broad Institute Genome Sequencing Center for Infectious Disease"/>
            <person name="Wu L."/>
            <person name="Ma J."/>
        </authorList>
    </citation>
    <scope>NUCLEOTIDE SEQUENCE [LARGE SCALE GENOMIC DNA]</scope>
    <source>
        <strain evidence="4">JCM 17939</strain>
    </source>
</reference>
<keyword evidence="2" id="KW-1133">Transmembrane helix</keyword>
<comment type="caution">
    <text evidence="3">The sequence shown here is derived from an EMBL/GenBank/DDBJ whole genome shotgun (WGS) entry which is preliminary data.</text>
</comment>
<organism evidence="3 4">
    <name type="scientific">Actinoallomurus vinaceus</name>
    <dbReference type="NCBI Taxonomy" id="1080074"/>
    <lineage>
        <taxon>Bacteria</taxon>
        <taxon>Bacillati</taxon>
        <taxon>Actinomycetota</taxon>
        <taxon>Actinomycetes</taxon>
        <taxon>Streptosporangiales</taxon>
        <taxon>Thermomonosporaceae</taxon>
        <taxon>Actinoallomurus</taxon>
    </lineage>
</organism>